<dbReference type="AlphaFoldDB" id="A0A839QPZ9"/>
<keyword evidence="2" id="KW-0227">DNA damage</keyword>
<dbReference type="Gene3D" id="3.30.70.270">
    <property type="match status" value="1"/>
</dbReference>
<dbReference type="InterPro" id="IPR043502">
    <property type="entry name" value="DNA/RNA_pol_sf"/>
</dbReference>
<comment type="similarity">
    <text evidence="1">Belongs to the DNA polymerase type-Y family.</text>
</comment>
<dbReference type="PANTHER" id="PTHR35369">
    <property type="entry name" value="BLR3025 PROTEIN-RELATED"/>
    <property type="match status" value="1"/>
</dbReference>
<feature type="domain" description="UmuC" evidence="4">
    <location>
        <begin position="57"/>
        <end position="173"/>
    </location>
</feature>
<evidence type="ECO:0000313" key="6">
    <source>
        <dbReference type="Proteomes" id="UP000568050"/>
    </source>
</evidence>
<name>A0A839QPZ9_9MICO</name>
<evidence type="ECO:0000256" key="3">
    <source>
        <dbReference type="ARBA" id="ARBA00025589"/>
    </source>
</evidence>
<dbReference type="InterPro" id="IPR050356">
    <property type="entry name" value="SulA_CellDiv_inhibitor"/>
</dbReference>
<comment type="caution">
    <text evidence="5">The sequence shown here is derived from an EMBL/GenBank/DDBJ whole genome shotgun (WGS) entry which is preliminary data.</text>
</comment>
<dbReference type="Gene3D" id="3.40.1170.60">
    <property type="match status" value="1"/>
</dbReference>
<dbReference type="PROSITE" id="PS50173">
    <property type="entry name" value="UMUC"/>
    <property type="match status" value="1"/>
</dbReference>
<evidence type="ECO:0000256" key="1">
    <source>
        <dbReference type="ARBA" id="ARBA00010945"/>
    </source>
</evidence>
<dbReference type="RefSeq" id="WP_183374418.1">
    <property type="nucleotide sequence ID" value="NZ_CBCSFZ010000002.1"/>
</dbReference>
<comment type="function">
    <text evidence="3">Poorly processive, error-prone DNA polymerase involved in untargeted mutagenesis. Copies undamaged DNA at stalled replication forks, which arise in vivo from mismatched or misaligned primer ends. These misaligned primers can be extended by PolIV. Exhibits no 3'-5' exonuclease (proofreading) activity. May be involved in translesional synthesis, in conjunction with the beta clamp from PolIII.</text>
</comment>
<evidence type="ECO:0000259" key="4">
    <source>
        <dbReference type="PROSITE" id="PS50173"/>
    </source>
</evidence>
<dbReference type="InterPro" id="IPR001126">
    <property type="entry name" value="UmuC"/>
</dbReference>
<dbReference type="InterPro" id="IPR043128">
    <property type="entry name" value="Rev_trsase/Diguanyl_cyclase"/>
</dbReference>
<evidence type="ECO:0000313" key="5">
    <source>
        <dbReference type="EMBL" id="MBB3022404.1"/>
    </source>
</evidence>
<keyword evidence="6" id="KW-1185">Reference proteome</keyword>
<dbReference type="SUPFAM" id="SSF56672">
    <property type="entry name" value="DNA/RNA polymerases"/>
    <property type="match status" value="1"/>
</dbReference>
<dbReference type="PANTHER" id="PTHR35369:SF2">
    <property type="entry name" value="BLR3025 PROTEIN"/>
    <property type="match status" value="1"/>
</dbReference>
<dbReference type="EMBL" id="JACHWP010000001">
    <property type="protein sequence ID" value="MBB3022404.1"/>
    <property type="molecule type" value="Genomic_DNA"/>
</dbReference>
<accession>A0A839QPZ9</accession>
<dbReference type="CDD" id="cd03468">
    <property type="entry name" value="PolY_like"/>
    <property type="match status" value="1"/>
</dbReference>
<protein>
    <submittedName>
        <fullName evidence="5">Protein ImuB</fullName>
    </submittedName>
</protein>
<reference evidence="5 6" key="1">
    <citation type="submission" date="2020-08" db="EMBL/GenBank/DDBJ databases">
        <title>Sequencing the genomes of 1000 actinobacteria strains.</title>
        <authorList>
            <person name="Klenk H.-P."/>
        </authorList>
    </citation>
    <scope>NUCLEOTIDE SEQUENCE [LARGE SCALE GENOMIC DNA]</scope>
    <source>
        <strain evidence="5 6">DSM 23040</strain>
    </source>
</reference>
<organism evidence="5 6">
    <name type="scientific">Helcobacillus massiliensis</name>
    <dbReference type="NCBI Taxonomy" id="521392"/>
    <lineage>
        <taxon>Bacteria</taxon>
        <taxon>Bacillati</taxon>
        <taxon>Actinomycetota</taxon>
        <taxon>Actinomycetes</taxon>
        <taxon>Micrococcales</taxon>
        <taxon>Dermabacteraceae</taxon>
        <taxon>Helcobacillus</taxon>
    </lineage>
</organism>
<dbReference type="Proteomes" id="UP000568050">
    <property type="component" value="Unassembled WGS sequence"/>
</dbReference>
<sequence length="558" mass="59123">MSAPASSTAATPTTATRTVCVQVPDWPLLTALEAQRDHTLQTDRAAALLAVMDHHRVLTASASARALGVHAGMKKRSAQATCPNLVLVDRSEDAEAALFETVAAAVDTVAAGVEALRPGALLMPARGPARHAGSEEELAEALINAVADLTGFECTVGIADGPLAAILAARTGRIVRPGEAARYLAPHPIATLLEAPIGHSSRFLTTDVSLPETVDLLQRLGMHTLGDFAALPVRSVTDRFGPAVALLHLLANGQEPTAPVHIRLDQPIQVDRVLDPPLERVDQAAFVAKPMAEELQEQLRRHGAVCTRLTVIARADGGHETARTWRHDGALTTADIVDRVRWQCDGWIQTARLRTDIRTGALTHLQLLPEQVVPAGTHAPALWGQTGQKALRAHRAFTRAQSIAGEQAVLIPAPNATGRLLRDLSATIPWKSEAPAVPTGPWPGRPTAPLPATVFAETIPVQLTDADGADVVVTARGVLSADPTHLTSEQGLPPHLPGTAPVGLTGFSAPEILDQGWWRSADAASAHRGARMQVLLESGLALVLLSERGTWRIEALYD</sequence>
<proteinExistence type="inferred from homology"/>
<dbReference type="GO" id="GO:0006281">
    <property type="term" value="P:DNA repair"/>
    <property type="evidence" value="ECO:0007669"/>
    <property type="project" value="InterPro"/>
</dbReference>
<dbReference type="Pfam" id="PF00817">
    <property type="entry name" value="IMS"/>
    <property type="match status" value="1"/>
</dbReference>
<gene>
    <name evidence="5" type="ORF">FHX50_000652</name>
</gene>
<evidence type="ECO:0000256" key="2">
    <source>
        <dbReference type="ARBA" id="ARBA00022763"/>
    </source>
</evidence>